<evidence type="ECO:0000313" key="2">
    <source>
        <dbReference type="EMBL" id="GMR45213.1"/>
    </source>
</evidence>
<proteinExistence type="predicted"/>
<keyword evidence="1" id="KW-0812">Transmembrane</keyword>
<feature type="transmembrane region" description="Helical" evidence="1">
    <location>
        <begin position="77"/>
        <end position="97"/>
    </location>
</feature>
<keyword evidence="1" id="KW-0472">Membrane</keyword>
<protein>
    <recommendedName>
        <fullName evidence="4">G protein-coupled receptor</fullName>
    </recommendedName>
</protein>
<keyword evidence="1" id="KW-1133">Transmembrane helix</keyword>
<accession>A0AAN5CIS9</accession>
<dbReference type="AlphaFoldDB" id="A0AAN5CIS9"/>
<sequence length="128" mass="14702">RKFGLALLIFANVIGCIISSLLLKVLWMTRLHVNSGFLLKVWSTCFLLQFTLHIFLFSLNFSMDSKPKGKADPPIRLTIYTFALAAQLMSTTYEFFIGVERLISTTRPDKYYSRSADRKLLYPVTLLI</sequence>
<evidence type="ECO:0000256" key="1">
    <source>
        <dbReference type="SAM" id="Phobius"/>
    </source>
</evidence>
<feature type="non-terminal residue" evidence="2">
    <location>
        <position position="128"/>
    </location>
</feature>
<dbReference type="EMBL" id="BTRK01000004">
    <property type="protein sequence ID" value="GMR45213.1"/>
    <property type="molecule type" value="Genomic_DNA"/>
</dbReference>
<keyword evidence="3" id="KW-1185">Reference proteome</keyword>
<comment type="caution">
    <text evidence="2">The sequence shown here is derived from an EMBL/GenBank/DDBJ whole genome shotgun (WGS) entry which is preliminary data.</text>
</comment>
<organism evidence="2 3">
    <name type="scientific">Pristionchus mayeri</name>
    <dbReference type="NCBI Taxonomy" id="1317129"/>
    <lineage>
        <taxon>Eukaryota</taxon>
        <taxon>Metazoa</taxon>
        <taxon>Ecdysozoa</taxon>
        <taxon>Nematoda</taxon>
        <taxon>Chromadorea</taxon>
        <taxon>Rhabditida</taxon>
        <taxon>Rhabditina</taxon>
        <taxon>Diplogasteromorpha</taxon>
        <taxon>Diplogasteroidea</taxon>
        <taxon>Neodiplogasteridae</taxon>
        <taxon>Pristionchus</taxon>
    </lineage>
</organism>
<reference evidence="3" key="1">
    <citation type="submission" date="2022-10" db="EMBL/GenBank/DDBJ databases">
        <title>Genome assembly of Pristionchus species.</title>
        <authorList>
            <person name="Yoshida K."/>
            <person name="Sommer R.J."/>
        </authorList>
    </citation>
    <scope>NUCLEOTIDE SEQUENCE [LARGE SCALE GENOMIC DNA]</scope>
    <source>
        <strain evidence="3">RS5460</strain>
    </source>
</reference>
<dbReference type="Proteomes" id="UP001328107">
    <property type="component" value="Unassembled WGS sequence"/>
</dbReference>
<evidence type="ECO:0008006" key="4">
    <source>
        <dbReference type="Google" id="ProtNLM"/>
    </source>
</evidence>
<evidence type="ECO:0000313" key="3">
    <source>
        <dbReference type="Proteomes" id="UP001328107"/>
    </source>
</evidence>
<feature type="non-terminal residue" evidence="2">
    <location>
        <position position="1"/>
    </location>
</feature>
<feature type="transmembrane region" description="Helical" evidence="1">
    <location>
        <begin position="6"/>
        <end position="25"/>
    </location>
</feature>
<gene>
    <name evidence="2" type="ORF">PMAYCL1PPCAC_15408</name>
</gene>
<feature type="transmembrane region" description="Helical" evidence="1">
    <location>
        <begin position="37"/>
        <end position="57"/>
    </location>
</feature>
<name>A0AAN5CIS9_9BILA</name>